<dbReference type="EMBL" id="UINC01078115">
    <property type="protein sequence ID" value="SVC18876.1"/>
    <property type="molecule type" value="Genomic_DNA"/>
</dbReference>
<gene>
    <name evidence="1" type="ORF">METZ01_LOCUS271730</name>
</gene>
<dbReference type="AlphaFoldDB" id="A0A382K4D3"/>
<evidence type="ECO:0000313" key="1">
    <source>
        <dbReference type="EMBL" id="SVC18876.1"/>
    </source>
</evidence>
<name>A0A382K4D3_9ZZZZ</name>
<reference evidence="1" key="1">
    <citation type="submission" date="2018-05" db="EMBL/GenBank/DDBJ databases">
        <authorList>
            <person name="Lanie J.A."/>
            <person name="Ng W.-L."/>
            <person name="Kazmierczak K.M."/>
            <person name="Andrzejewski T.M."/>
            <person name="Davidsen T.M."/>
            <person name="Wayne K.J."/>
            <person name="Tettelin H."/>
            <person name="Glass J.I."/>
            <person name="Rusch D."/>
            <person name="Podicherti R."/>
            <person name="Tsui H.-C.T."/>
            <person name="Winkler M.E."/>
        </authorList>
    </citation>
    <scope>NUCLEOTIDE SEQUENCE</scope>
</reference>
<sequence>MVTTPTGQIAMVVHGTEPAIGTA</sequence>
<proteinExistence type="predicted"/>
<organism evidence="1">
    <name type="scientific">marine metagenome</name>
    <dbReference type="NCBI Taxonomy" id="408172"/>
    <lineage>
        <taxon>unclassified sequences</taxon>
        <taxon>metagenomes</taxon>
        <taxon>ecological metagenomes</taxon>
    </lineage>
</organism>
<accession>A0A382K4D3</accession>
<protein>
    <submittedName>
        <fullName evidence="1">Uncharacterized protein</fullName>
    </submittedName>
</protein>
<feature type="non-terminal residue" evidence="1">
    <location>
        <position position="23"/>
    </location>
</feature>